<feature type="domain" description="GFO/IDH/MocA-like oxidoreductase" evidence="4">
    <location>
        <begin position="169"/>
        <end position="290"/>
    </location>
</feature>
<evidence type="ECO:0000256" key="2">
    <source>
        <dbReference type="ARBA" id="ARBA00023002"/>
    </source>
</evidence>
<dbReference type="OrthoDB" id="64915at2759"/>
<evidence type="ECO:0000256" key="1">
    <source>
        <dbReference type="ARBA" id="ARBA00010928"/>
    </source>
</evidence>
<evidence type="ECO:0008006" key="7">
    <source>
        <dbReference type="Google" id="ProtNLM"/>
    </source>
</evidence>
<dbReference type="PANTHER" id="PTHR42840">
    <property type="entry name" value="NAD(P)-BINDING ROSSMANN-FOLD SUPERFAMILY PROTEIN-RELATED"/>
    <property type="match status" value="1"/>
</dbReference>
<dbReference type="SUPFAM" id="SSF51735">
    <property type="entry name" value="NAD(P)-binding Rossmann-fold domains"/>
    <property type="match status" value="1"/>
</dbReference>
<keyword evidence="2" id="KW-0560">Oxidoreductase</keyword>
<dbReference type="InterPro" id="IPR036291">
    <property type="entry name" value="NAD(P)-bd_dom_sf"/>
</dbReference>
<sequence>MLFSSSKKILHTSGKAFRLLTQVTSRSLSADGRHFKVGIMGIGRIGQMHLTNVLRNRKLDLSWIVDDQDALWPMVRQKHILWSTPFYKTDKLTELLQDQSLDAVLIFTSTKSHTKLACQALESGKAVFVEKPAGETREEILRCFETAERVDKPLLTGFNRRFDPTMFDAHRRVSSGSVGKVLHYRFTTRDSPKPSYDFLKTCDSTGCNILADLCVHDIDQLVWLTQAERPEHVYVTTYAHDEVMADFGEADAIGMMIKYKGGAIASFDAFRESVYGYDIRMEIFGSGGMVTASNPRETSTSVDGHAGNMESRLHLSFPQRFQHAFEAELDHFVECLEGKTTPLVKKDESLLVSEIVEKGLESYKTKSPVYF</sequence>
<dbReference type="InterPro" id="IPR000683">
    <property type="entry name" value="Gfo/Idh/MocA-like_OxRdtase_N"/>
</dbReference>
<dbReference type="SUPFAM" id="SSF55347">
    <property type="entry name" value="Glyceraldehyde-3-phosphate dehydrogenase-like, C-terminal domain"/>
    <property type="match status" value="1"/>
</dbReference>
<evidence type="ECO:0000313" key="6">
    <source>
        <dbReference type="Proteomes" id="UP000271974"/>
    </source>
</evidence>
<dbReference type="GO" id="GO:0006740">
    <property type="term" value="P:NADPH regeneration"/>
    <property type="evidence" value="ECO:0007669"/>
    <property type="project" value="TreeGrafter"/>
</dbReference>
<dbReference type="Proteomes" id="UP000271974">
    <property type="component" value="Unassembled WGS sequence"/>
</dbReference>
<accession>A0A3S1BC73</accession>
<protein>
    <recommendedName>
        <fullName evidence="7">Gfo/Idh/MocA-like oxidoreductase N-terminal domain-containing protein</fullName>
    </recommendedName>
</protein>
<keyword evidence="6" id="KW-1185">Reference proteome</keyword>
<proteinExistence type="inferred from homology"/>
<dbReference type="Gene3D" id="3.30.360.10">
    <property type="entry name" value="Dihydrodipicolinate Reductase, domain 2"/>
    <property type="match status" value="1"/>
</dbReference>
<evidence type="ECO:0000259" key="3">
    <source>
        <dbReference type="Pfam" id="PF01408"/>
    </source>
</evidence>
<comment type="caution">
    <text evidence="5">The sequence shown here is derived from an EMBL/GenBank/DDBJ whole genome shotgun (WGS) entry which is preliminary data.</text>
</comment>
<dbReference type="AlphaFoldDB" id="A0A3S1BC73"/>
<reference evidence="5 6" key="1">
    <citation type="submission" date="2019-01" db="EMBL/GenBank/DDBJ databases">
        <title>A draft genome assembly of the solar-powered sea slug Elysia chlorotica.</title>
        <authorList>
            <person name="Cai H."/>
            <person name="Li Q."/>
            <person name="Fang X."/>
            <person name="Li J."/>
            <person name="Curtis N.E."/>
            <person name="Altenburger A."/>
            <person name="Shibata T."/>
            <person name="Feng M."/>
            <person name="Maeda T."/>
            <person name="Schwartz J.A."/>
            <person name="Shigenobu S."/>
            <person name="Lundholm N."/>
            <person name="Nishiyama T."/>
            <person name="Yang H."/>
            <person name="Hasebe M."/>
            <person name="Li S."/>
            <person name="Pierce S.K."/>
            <person name="Wang J."/>
        </authorList>
    </citation>
    <scope>NUCLEOTIDE SEQUENCE [LARGE SCALE GENOMIC DNA]</scope>
    <source>
        <strain evidence="5">EC2010</strain>
        <tissue evidence="5">Whole organism of an adult</tissue>
    </source>
</reference>
<dbReference type="Pfam" id="PF01408">
    <property type="entry name" value="GFO_IDH_MocA"/>
    <property type="match status" value="1"/>
</dbReference>
<comment type="similarity">
    <text evidence="1">Belongs to the Gfo/Idh/MocA family.</text>
</comment>
<evidence type="ECO:0000313" key="5">
    <source>
        <dbReference type="EMBL" id="RUS77219.1"/>
    </source>
</evidence>
<dbReference type="STRING" id="188477.A0A3S1BC73"/>
<dbReference type="InterPro" id="IPR055170">
    <property type="entry name" value="GFO_IDH_MocA-like_dom"/>
</dbReference>
<dbReference type="Pfam" id="PF22725">
    <property type="entry name" value="GFO_IDH_MocA_C3"/>
    <property type="match status" value="1"/>
</dbReference>
<dbReference type="GO" id="GO:0000166">
    <property type="term" value="F:nucleotide binding"/>
    <property type="evidence" value="ECO:0007669"/>
    <property type="project" value="InterPro"/>
</dbReference>
<evidence type="ECO:0000259" key="4">
    <source>
        <dbReference type="Pfam" id="PF22725"/>
    </source>
</evidence>
<organism evidence="5 6">
    <name type="scientific">Elysia chlorotica</name>
    <name type="common">Eastern emerald elysia</name>
    <name type="synonym">Sea slug</name>
    <dbReference type="NCBI Taxonomy" id="188477"/>
    <lineage>
        <taxon>Eukaryota</taxon>
        <taxon>Metazoa</taxon>
        <taxon>Spiralia</taxon>
        <taxon>Lophotrochozoa</taxon>
        <taxon>Mollusca</taxon>
        <taxon>Gastropoda</taxon>
        <taxon>Heterobranchia</taxon>
        <taxon>Euthyneura</taxon>
        <taxon>Panpulmonata</taxon>
        <taxon>Sacoglossa</taxon>
        <taxon>Placobranchoidea</taxon>
        <taxon>Plakobranchidae</taxon>
        <taxon>Elysia</taxon>
    </lineage>
</organism>
<name>A0A3S1BC73_ELYCH</name>
<gene>
    <name evidence="5" type="ORF">EGW08_015011</name>
</gene>
<dbReference type="PANTHER" id="PTHR42840:SF3">
    <property type="entry name" value="BINDING ROSSMANN FOLD OXIDOREDUCTASE, PUTATIVE (AFU_ORTHOLOGUE AFUA_2G10240)-RELATED"/>
    <property type="match status" value="1"/>
</dbReference>
<feature type="domain" description="Gfo/Idh/MocA-like oxidoreductase N-terminal" evidence="3">
    <location>
        <begin position="35"/>
        <end position="157"/>
    </location>
</feature>
<dbReference type="Gene3D" id="3.40.50.720">
    <property type="entry name" value="NAD(P)-binding Rossmann-like Domain"/>
    <property type="match status" value="1"/>
</dbReference>
<dbReference type="EMBL" id="RQTK01000598">
    <property type="protein sequence ID" value="RUS77219.1"/>
    <property type="molecule type" value="Genomic_DNA"/>
</dbReference>
<dbReference type="GO" id="GO:0016491">
    <property type="term" value="F:oxidoreductase activity"/>
    <property type="evidence" value="ECO:0007669"/>
    <property type="project" value="UniProtKB-KW"/>
</dbReference>
<dbReference type="GO" id="GO:0005737">
    <property type="term" value="C:cytoplasm"/>
    <property type="evidence" value="ECO:0007669"/>
    <property type="project" value="TreeGrafter"/>
</dbReference>